<dbReference type="Proteomes" id="UP000220133">
    <property type="component" value="Chromosome"/>
</dbReference>
<evidence type="ECO:0000313" key="3">
    <source>
        <dbReference type="EMBL" id="ATL48416.1"/>
    </source>
</evidence>
<dbReference type="OrthoDB" id="5513217at2"/>
<dbReference type="PROSITE" id="PS51257">
    <property type="entry name" value="PROKAR_LIPOPROTEIN"/>
    <property type="match status" value="1"/>
</dbReference>
<sequence>MKITSIGILFCCLAFAACNNPDKHALAKETERDTTAVLKASYPQEFYDSLSAALEAYYDLSEALVKADTGLADGHAKQMKQHMDSLPFHVIANDSIRVEQLKAASGDISAELLGLSLENTGIEARRADYQVVSDMLYEFIRATGIKGQTVYRQYCPMAFDDRGAYWLSKTPGIHNPYFGDAMPDCGSTTDTLKY</sequence>
<dbReference type="Pfam" id="PF11827">
    <property type="entry name" value="DUF3347"/>
    <property type="match status" value="1"/>
</dbReference>
<dbReference type="KEGG" id="cbae:COR50_15300"/>
<accession>A0A291QWR9</accession>
<gene>
    <name evidence="3" type="ORF">COR50_15300</name>
</gene>
<protein>
    <recommendedName>
        <fullName evidence="2">DUF3347 domain-containing protein</fullName>
    </recommendedName>
</protein>
<keyword evidence="4" id="KW-1185">Reference proteome</keyword>
<dbReference type="InterPro" id="IPR021782">
    <property type="entry name" value="DUF3347"/>
</dbReference>
<feature type="signal peptide" evidence="1">
    <location>
        <begin position="1"/>
        <end position="16"/>
    </location>
</feature>
<dbReference type="RefSeq" id="WP_098194790.1">
    <property type="nucleotide sequence ID" value="NZ_CP023777.1"/>
</dbReference>
<evidence type="ECO:0000313" key="4">
    <source>
        <dbReference type="Proteomes" id="UP000220133"/>
    </source>
</evidence>
<feature type="chain" id="PRO_5012109579" description="DUF3347 domain-containing protein" evidence="1">
    <location>
        <begin position="17"/>
        <end position="194"/>
    </location>
</feature>
<name>A0A291QWR9_9BACT</name>
<reference evidence="3 4" key="1">
    <citation type="submission" date="2017-10" db="EMBL/GenBank/DDBJ databases">
        <title>Paenichitinophaga pekingensis gen. nov., sp. nov., isolated from activated sludge.</title>
        <authorList>
            <person name="Jin D."/>
            <person name="Kong X."/>
            <person name="Deng Y."/>
            <person name="Bai Z."/>
        </authorList>
    </citation>
    <scope>NUCLEOTIDE SEQUENCE [LARGE SCALE GENOMIC DNA]</scope>
    <source>
        <strain evidence="3 4">13</strain>
    </source>
</reference>
<dbReference type="EMBL" id="CP023777">
    <property type="protein sequence ID" value="ATL48416.1"/>
    <property type="molecule type" value="Genomic_DNA"/>
</dbReference>
<evidence type="ECO:0000256" key="1">
    <source>
        <dbReference type="SAM" id="SignalP"/>
    </source>
</evidence>
<proteinExistence type="predicted"/>
<dbReference type="AlphaFoldDB" id="A0A291QWR9"/>
<organism evidence="3 4">
    <name type="scientific">Chitinophaga caeni</name>
    <dbReference type="NCBI Taxonomy" id="2029983"/>
    <lineage>
        <taxon>Bacteria</taxon>
        <taxon>Pseudomonadati</taxon>
        <taxon>Bacteroidota</taxon>
        <taxon>Chitinophagia</taxon>
        <taxon>Chitinophagales</taxon>
        <taxon>Chitinophagaceae</taxon>
        <taxon>Chitinophaga</taxon>
    </lineage>
</organism>
<keyword evidence="1" id="KW-0732">Signal</keyword>
<feature type="domain" description="DUF3347" evidence="2">
    <location>
        <begin position="54"/>
        <end position="145"/>
    </location>
</feature>
<evidence type="ECO:0000259" key="2">
    <source>
        <dbReference type="Pfam" id="PF11827"/>
    </source>
</evidence>